<dbReference type="EMBL" id="JAHHHN010000005">
    <property type="protein sequence ID" value="MBW4561634.1"/>
    <property type="molecule type" value="Genomic_DNA"/>
</dbReference>
<proteinExistence type="predicted"/>
<reference evidence="1" key="2">
    <citation type="journal article" date="2022" name="Microbiol. Resour. Announc.">
        <title>Metagenome Sequencing to Explore Phylogenomics of Terrestrial Cyanobacteria.</title>
        <authorList>
            <person name="Ward R.D."/>
            <person name="Stajich J.E."/>
            <person name="Johansen J.R."/>
            <person name="Huntemann M."/>
            <person name="Clum A."/>
            <person name="Foster B."/>
            <person name="Foster B."/>
            <person name="Roux S."/>
            <person name="Palaniappan K."/>
            <person name="Varghese N."/>
            <person name="Mukherjee S."/>
            <person name="Reddy T.B.K."/>
            <person name="Daum C."/>
            <person name="Copeland A."/>
            <person name="Chen I.A."/>
            <person name="Ivanova N.N."/>
            <person name="Kyrpides N.C."/>
            <person name="Shapiro N."/>
            <person name="Eloe-Fadrosh E.A."/>
            <person name="Pietrasiak N."/>
        </authorList>
    </citation>
    <scope>NUCLEOTIDE SEQUENCE</scope>
    <source>
        <strain evidence="1">JT2-VF2</strain>
    </source>
</reference>
<gene>
    <name evidence="1" type="ORF">KME32_10855</name>
</gene>
<evidence type="ECO:0000313" key="1">
    <source>
        <dbReference type="EMBL" id="MBW4561634.1"/>
    </source>
</evidence>
<name>A0A951UFL3_9NOST</name>
<comment type="caution">
    <text evidence="1">The sequence shown here is derived from an EMBL/GenBank/DDBJ whole genome shotgun (WGS) entry which is preliminary data.</text>
</comment>
<accession>A0A951UFL3</accession>
<evidence type="ECO:0000313" key="2">
    <source>
        <dbReference type="Proteomes" id="UP000715781"/>
    </source>
</evidence>
<protein>
    <submittedName>
        <fullName evidence="1">Uncharacterized protein</fullName>
    </submittedName>
</protein>
<organism evidence="1 2">
    <name type="scientific">Mojavia pulchra JT2-VF2</name>
    <dbReference type="NCBI Taxonomy" id="287848"/>
    <lineage>
        <taxon>Bacteria</taxon>
        <taxon>Bacillati</taxon>
        <taxon>Cyanobacteriota</taxon>
        <taxon>Cyanophyceae</taxon>
        <taxon>Nostocales</taxon>
        <taxon>Nostocaceae</taxon>
    </lineage>
</organism>
<sequence length="65" mass="7558">MSNDKPLRVYALFLRFSARRSHYSSTTGDRLPNKENLSLAPLPAFTRQFWVGRPLSNSHPKIEKR</sequence>
<reference evidence="1" key="1">
    <citation type="submission" date="2021-05" db="EMBL/GenBank/DDBJ databases">
        <authorList>
            <person name="Pietrasiak N."/>
            <person name="Ward R."/>
            <person name="Stajich J.E."/>
            <person name="Kurbessoian T."/>
        </authorList>
    </citation>
    <scope>NUCLEOTIDE SEQUENCE</scope>
    <source>
        <strain evidence="1">JT2-VF2</strain>
    </source>
</reference>
<dbReference type="Proteomes" id="UP000715781">
    <property type="component" value="Unassembled WGS sequence"/>
</dbReference>
<dbReference type="AlphaFoldDB" id="A0A951UFL3"/>